<sequence>MTTNYVELANRIALDKRSRVLRSMVLDALEGGGRGHLGPALSLLEIVRALYDSVLNHDPSNPLLVSRDRFVLSKGHGCLGLFTVLADHGYFPTSELRGFCGFESNLGGHPERATLPGIEFSTGALGHGLSVGIGMAMASRLRNEKWRTFVLLGDGELNEGSVWEGAMHASQHQLGALTVIVDFNRMQASGDIDSIVSLAPLAAKWEAFGFEVTEVNGHDVEQLTEVLGNSINPHGKPRVVIAHTVKGKGFVSAENSTAWHHKAKITKDEISSLRAEVAV</sequence>
<evidence type="ECO:0000259" key="1">
    <source>
        <dbReference type="Pfam" id="PF00456"/>
    </source>
</evidence>
<organism evidence="2">
    <name type="scientific">freshwater metagenome</name>
    <dbReference type="NCBI Taxonomy" id="449393"/>
    <lineage>
        <taxon>unclassified sequences</taxon>
        <taxon>metagenomes</taxon>
        <taxon>ecological metagenomes</taxon>
    </lineage>
</organism>
<dbReference type="SUPFAM" id="SSF52518">
    <property type="entry name" value="Thiamin diphosphate-binding fold (THDP-binding)"/>
    <property type="match status" value="1"/>
</dbReference>
<accession>A0A6J7BGJ9</accession>
<dbReference type="PANTHER" id="PTHR47514:SF2">
    <property type="entry name" value="TRANSKETOLASE"/>
    <property type="match status" value="1"/>
</dbReference>
<dbReference type="AlphaFoldDB" id="A0A6J7BGJ9"/>
<dbReference type="Gene3D" id="3.40.50.970">
    <property type="match status" value="1"/>
</dbReference>
<gene>
    <name evidence="2" type="ORF">UFOPK3256_01342</name>
</gene>
<dbReference type="InterPro" id="IPR029061">
    <property type="entry name" value="THDP-binding"/>
</dbReference>
<feature type="domain" description="Transketolase N-terminal" evidence="1">
    <location>
        <begin position="20"/>
        <end position="276"/>
    </location>
</feature>
<protein>
    <submittedName>
        <fullName evidence="2">Unannotated protein</fullName>
    </submittedName>
</protein>
<reference evidence="2" key="1">
    <citation type="submission" date="2020-05" db="EMBL/GenBank/DDBJ databases">
        <authorList>
            <person name="Chiriac C."/>
            <person name="Salcher M."/>
            <person name="Ghai R."/>
            <person name="Kavagutti S V."/>
        </authorList>
    </citation>
    <scope>NUCLEOTIDE SEQUENCE</scope>
</reference>
<dbReference type="InterPro" id="IPR005474">
    <property type="entry name" value="Transketolase_N"/>
</dbReference>
<dbReference type="Pfam" id="PF00456">
    <property type="entry name" value="Transketolase_N"/>
    <property type="match status" value="1"/>
</dbReference>
<dbReference type="PANTHER" id="PTHR47514">
    <property type="entry name" value="TRANSKETOLASE N-TERMINAL SECTION-RELATED"/>
    <property type="match status" value="1"/>
</dbReference>
<dbReference type="EMBL" id="CAFAZW010000029">
    <property type="protein sequence ID" value="CAB4844626.1"/>
    <property type="molecule type" value="Genomic_DNA"/>
</dbReference>
<evidence type="ECO:0000313" key="2">
    <source>
        <dbReference type="EMBL" id="CAB4844626.1"/>
    </source>
</evidence>
<name>A0A6J7BGJ9_9ZZZZ</name>
<dbReference type="CDD" id="cd02012">
    <property type="entry name" value="TPP_TK"/>
    <property type="match status" value="1"/>
</dbReference>
<proteinExistence type="predicted"/>